<dbReference type="Gene3D" id="2.30.30.180">
    <property type="entry name" value="Ribosome maturation factor RimP, C-terminal domain"/>
    <property type="match status" value="1"/>
</dbReference>
<gene>
    <name evidence="3 7" type="primary">rimP</name>
    <name evidence="7" type="ORF">G3576_13280</name>
</gene>
<feature type="domain" description="Ribosome maturation factor RimP N-terminal" evidence="5">
    <location>
        <begin position="20"/>
        <end position="91"/>
    </location>
</feature>
<name>A0A6M1LKX3_9PROT</name>
<evidence type="ECO:0000313" key="8">
    <source>
        <dbReference type="Proteomes" id="UP000475385"/>
    </source>
</evidence>
<dbReference type="Gene3D" id="3.30.300.70">
    <property type="entry name" value="RimP-like superfamily, N-terminal"/>
    <property type="match status" value="1"/>
</dbReference>
<dbReference type="InterPro" id="IPR035956">
    <property type="entry name" value="RimP_N_sf"/>
</dbReference>
<proteinExistence type="inferred from homology"/>
<dbReference type="CDD" id="cd01734">
    <property type="entry name" value="YlxS_C"/>
    <property type="match status" value="1"/>
</dbReference>
<comment type="similarity">
    <text evidence="3">Belongs to the RimP family.</text>
</comment>
<sequence length="195" mass="21338">MDEDLPHHEGLEARIATAILPTLGQLGYELVRVQVSGKERPVVQIMADRADQAPFTVDDCETISHSVGAVLDVEDPIKGEWMLEVSSAGIDRPLTRAKDWNRFAGHLATVELVVPQDGRKRFRGLALGADAETARLRLEDGTQLDLPRGNIRRAKLVLTDELIAATTVPAEDAEPEAVEEKAEGAPPRGRKPKRN</sequence>
<dbReference type="GO" id="GO:0006412">
    <property type="term" value="P:translation"/>
    <property type="evidence" value="ECO:0007669"/>
    <property type="project" value="TreeGrafter"/>
</dbReference>
<evidence type="ECO:0000256" key="4">
    <source>
        <dbReference type="SAM" id="MobiDB-lite"/>
    </source>
</evidence>
<dbReference type="InterPro" id="IPR028998">
    <property type="entry name" value="RimP_C"/>
</dbReference>
<dbReference type="GO" id="GO:0005829">
    <property type="term" value="C:cytosol"/>
    <property type="evidence" value="ECO:0007669"/>
    <property type="project" value="TreeGrafter"/>
</dbReference>
<evidence type="ECO:0000259" key="5">
    <source>
        <dbReference type="Pfam" id="PF02576"/>
    </source>
</evidence>
<accession>A0A6M1LKX3</accession>
<evidence type="ECO:0000313" key="7">
    <source>
        <dbReference type="EMBL" id="NGM20990.1"/>
    </source>
</evidence>
<evidence type="ECO:0000256" key="1">
    <source>
        <dbReference type="ARBA" id="ARBA00022490"/>
    </source>
</evidence>
<comment type="function">
    <text evidence="3">Required for maturation of 30S ribosomal subunits.</text>
</comment>
<dbReference type="InterPro" id="IPR036847">
    <property type="entry name" value="RimP_C_sf"/>
</dbReference>
<evidence type="ECO:0000259" key="6">
    <source>
        <dbReference type="Pfam" id="PF17384"/>
    </source>
</evidence>
<keyword evidence="8" id="KW-1185">Reference proteome</keyword>
<keyword evidence="2 3" id="KW-0690">Ribosome biogenesis</keyword>
<dbReference type="SUPFAM" id="SSF75420">
    <property type="entry name" value="YhbC-like, N-terminal domain"/>
    <property type="match status" value="1"/>
</dbReference>
<keyword evidence="1 3" id="KW-0963">Cytoplasm</keyword>
<dbReference type="InterPro" id="IPR003728">
    <property type="entry name" value="Ribosome_maturation_RimP"/>
</dbReference>
<dbReference type="Pfam" id="PF02576">
    <property type="entry name" value="RimP_N"/>
    <property type="match status" value="1"/>
</dbReference>
<dbReference type="PANTHER" id="PTHR33867">
    <property type="entry name" value="RIBOSOME MATURATION FACTOR RIMP"/>
    <property type="match status" value="1"/>
</dbReference>
<dbReference type="AlphaFoldDB" id="A0A6M1LKX3"/>
<organism evidence="7 8">
    <name type="scientific">Falsiroseomonas algicola</name>
    <dbReference type="NCBI Taxonomy" id="2716930"/>
    <lineage>
        <taxon>Bacteria</taxon>
        <taxon>Pseudomonadati</taxon>
        <taxon>Pseudomonadota</taxon>
        <taxon>Alphaproteobacteria</taxon>
        <taxon>Acetobacterales</taxon>
        <taxon>Roseomonadaceae</taxon>
        <taxon>Falsiroseomonas</taxon>
    </lineage>
</organism>
<evidence type="ECO:0000256" key="3">
    <source>
        <dbReference type="HAMAP-Rule" id="MF_01077"/>
    </source>
</evidence>
<dbReference type="EMBL" id="JAAIKB010000004">
    <property type="protein sequence ID" value="NGM20990.1"/>
    <property type="molecule type" value="Genomic_DNA"/>
</dbReference>
<dbReference type="RefSeq" id="WP_164694873.1">
    <property type="nucleotide sequence ID" value="NZ_JAAIKB010000004.1"/>
</dbReference>
<dbReference type="GO" id="GO:0000028">
    <property type="term" value="P:ribosomal small subunit assembly"/>
    <property type="evidence" value="ECO:0007669"/>
    <property type="project" value="TreeGrafter"/>
</dbReference>
<protein>
    <recommendedName>
        <fullName evidence="3">Ribosome maturation factor RimP</fullName>
    </recommendedName>
</protein>
<evidence type="ECO:0000256" key="2">
    <source>
        <dbReference type="ARBA" id="ARBA00022517"/>
    </source>
</evidence>
<comment type="caution">
    <text evidence="7">The sequence shown here is derived from an EMBL/GenBank/DDBJ whole genome shotgun (WGS) entry which is preliminary data.</text>
</comment>
<dbReference type="HAMAP" id="MF_01077">
    <property type="entry name" value="RimP"/>
    <property type="match status" value="1"/>
</dbReference>
<feature type="domain" description="Ribosome maturation factor RimP C-terminal" evidence="6">
    <location>
        <begin position="94"/>
        <end position="159"/>
    </location>
</feature>
<reference evidence="7 8" key="1">
    <citation type="submission" date="2020-03" db="EMBL/GenBank/DDBJ databases">
        <title>Roseomonas stagni sp. nov., isolated from pond water in Japan.</title>
        <authorList>
            <person name="Furuhata K."/>
            <person name="Miyamoto H."/>
            <person name="Goto K."/>
        </authorList>
    </citation>
    <scope>NUCLEOTIDE SEQUENCE [LARGE SCALE GENOMIC DNA]</scope>
    <source>
        <strain evidence="7 8">PeD5</strain>
    </source>
</reference>
<dbReference type="InterPro" id="IPR028989">
    <property type="entry name" value="RimP_N"/>
</dbReference>
<dbReference type="NCBIfam" id="NF000932">
    <property type="entry name" value="PRK00092.2-5"/>
    <property type="match status" value="1"/>
</dbReference>
<dbReference type="Pfam" id="PF17384">
    <property type="entry name" value="DUF150_C"/>
    <property type="match status" value="1"/>
</dbReference>
<dbReference type="PANTHER" id="PTHR33867:SF1">
    <property type="entry name" value="RIBOSOME MATURATION FACTOR RIMP"/>
    <property type="match status" value="1"/>
</dbReference>
<dbReference type="Proteomes" id="UP000475385">
    <property type="component" value="Unassembled WGS sequence"/>
</dbReference>
<comment type="subcellular location">
    <subcellularLocation>
        <location evidence="3">Cytoplasm</location>
    </subcellularLocation>
</comment>
<feature type="region of interest" description="Disordered" evidence="4">
    <location>
        <begin position="167"/>
        <end position="195"/>
    </location>
</feature>
<dbReference type="SUPFAM" id="SSF74942">
    <property type="entry name" value="YhbC-like, C-terminal domain"/>
    <property type="match status" value="1"/>
</dbReference>